<feature type="transmembrane region" description="Helical" evidence="1">
    <location>
        <begin position="12"/>
        <end position="30"/>
    </location>
</feature>
<keyword evidence="3" id="KW-1185">Reference proteome</keyword>
<sequence>MFELFKAELQRFRGWAIAYAALHLVVLFLICRLLDPGQQTLLFYQAFAAVYLLSGVVLGVVQMSGYRRGSAWLNLLHRPLAPWRIALALTGAGAVLLAAAIVLPLLAALGYQIAFTARVVDLRHGLLPLAALLLTSCGYLAGSYVTLANRRIAVTAIIFVLALYESRAGGVDALVVQALVLLWLAGLLWTAFKPDLSALPRSLPATLITALPLQMTIMLGFALLALGGEMVWTMLGTDPINMTAPPSDGYVALSRMTGNQRMKAALKGMHDRESEVLRRQIDLSKVYTLGEKIGGAVRRGRLTNEAPTAFVDAQRGQRLVFSQDRMRLEVFRQRDGKRVGEIGIGRRQAAFPVPVQPVGTLPGLRPGDQMLFGGHVIYQYDSAAAQVRPRITLPAGETAFDIEPVGAQLAVVSNRAVYFYDSLPLVDGLGAMKPRQRVQLPGNFGDLARLDVVEMVDGYLIDFDLSGGAYLPHGVHPVQVLVHVHDDGRVKTLARRELHQDFPAIFRYRHWLPSPLLYRLGEAGRNLFAPPRAYATSRTPVPAPMWWLAGAWSVIALIGGVWLGARRRIPWRARMAWLAACLAIGVPAWISLWLLYPRNASESVS</sequence>
<evidence type="ECO:0000256" key="1">
    <source>
        <dbReference type="SAM" id="Phobius"/>
    </source>
</evidence>
<feature type="transmembrane region" description="Helical" evidence="1">
    <location>
        <begin position="85"/>
        <end position="114"/>
    </location>
</feature>
<feature type="transmembrane region" description="Helical" evidence="1">
    <location>
        <begin position="213"/>
        <end position="235"/>
    </location>
</feature>
<feature type="transmembrane region" description="Helical" evidence="1">
    <location>
        <begin position="42"/>
        <end position="64"/>
    </location>
</feature>
<keyword evidence="1" id="KW-1133">Transmembrane helix</keyword>
<keyword evidence="1" id="KW-0812">Transmembrane</keyword>
<proteinExistence type="predicted"/>
<feature type="transmembrane region" description="Helical" evidence="1">
    <location>
        <begin position="577"/>
        <end position="596"/>
    </location>
</feature>
<comment type="caution">
    <text evidence="2">The sequence shown here is derived from an EMBL/GenBank/DDBJ whole genome shotgun (WGS) entry which is preliminary data.</text>
</comment>
<dbReference type="RefSeq" id="WP_168609472.1">
    <property type="nucleotide sequence ID" value="NZ_JAAZQD010000004.1"/>
</dbReference>
<name>A0A846ZPH1_9GAMM</name>
<evidence type="ECO:0000313" key="3">
    <source>
        <dbReference type="Proteomes" id="UP000541636"/>
    </source>
</evidence>
<feature type="transmembrane region" description="Helical" evidence="1">
    <location>
        <begin position="545"/>
        <end position="565"/>
    </location>
</feature>
<feature type="transmembrane region" description="Helical" evidence="1">
    <location>
        <begin position="174"/>
        <end position="192"/>
    </location>
</feature>
<evidence type="ECO:0000313" key="2">
    <source>
        <dbReference type="EMBL" id="NKZ39480.1"/>
    </source>
</evidence>
<reference evidence="2 3" key="1">
    <citation type="journal article" date="2017" name="Int. J. Syst. Evol. Microbiol.">
        <title>Oleiagrimonas citrea sp. nov., a marine bacterium isolated from tidal flat sediment and emended description of the genus Oleiagrimonas Fang et al. 2015 and Oleiagrimonas soli.</title>
        <authorList>
            <person name="Yang S.H."/>
            <person name="Seo H.S."/>
            <person name="Seong C.N."/>
            <person name="Kwon K.K."/>
        </authorList>
    </citation>
    <scope>NUCLEOTIDE SEQUENCE [LARGE SCALE GENOMIC DNA]</scope>
    <source>
        <strain evidence="2 3">MEBiC09124</strain>
    </source>
</reference>
<keyword evidence="1" id="KW-0472">Membrane</keyword>
<dbReference type="Proteomes" id="UP000541636">
    <property type="component" value="Unassembled WGS sequence"/>
</dbReference>
<dbReference type="AlphaFoldDB" id="A0A846ZPH1"/>
<feature type="transmembrane region" description="Helical" evidence="1">
    <location>
        <begin position="126"/>
        <end position="145"/>
    </location>
</feature>
<protein>
    <submittedName>
        <fullName evidence="2">Uncharacterized protein</fullName>
    </submittedName>
</protein>
<dbReference type="EMBL" id="JAAZQD010000004">
    <property type="protein sequence ID" value="NKZ39480.1"/>
    <property type="molecule type" value="Genomic_DNA"/>
</dbReference>
<gene>
    <name evidence="2" type="ORF">HF690_11025</name>
</gene>
<accession>A0A846ZPH1</accession>
<organism evidence="2 3">
    <name type="scientific">Oleiagrimonas citrea</name>
    <dbReference type="NCBI Taxonomy" id="1665687"/>
    <lineage>
        <taxon>Bacteria</taxon>
        <taxon>Pseudomonadati</taxon>
        <taxon>Pseudomonadota</taxon>
        <taxon>Gammaproteobacteria</taxon>
        <taxon>Lysobacterales</taxon>
        <taxon>Rhodanobacteraceae</taxon>
        <taxon>Oleiagrimonas</taxon>
    </lineage>
</organism>